<organism evidence="1 2">
    <name type="scientific">Candidatus Phocaeicola faecigallinarum</name>
    <dbReference type="NCBI Taxonomy" id="2838732"/>
    <lineage>
        <taxon>Bacteria</taxon>
        <taxon>Pseudomonadati</taxon>
        <taxon>Bacteroidota</taxon>
        <taxon>Bacteroidia</taxon>
        <taxon>Bacteroidales</taxon>
        <taxon>Bacteroidaceae</taxon>
        <taxon>Phocaeicola</taxon>
    </lineage>
</organism>
<dbReference type="EMBL" id="JAHLFW010000027">
    <property type="protein sequence ID" value="MBU3837245.1"/>
    <property type="molecule type" value="Genomic_DNA"/>
</dbReference>
<dbReference type="PROSITE" id="PS51257">
    <property type="entry name" value="PROKAR_LIPOPROTEIN"/>
    <property type="match status" value="1"/>
</dbReference>
<sequence>MGVRLVNILSVLLLISLYSCSDDSISYGNSSGDVVTARLSLLSTSDAESDAVENVSAYRFDGGMLAEVFDKLEPGTDGVVSLKPSAMSGNVYFMINAGNLVSGRGFEVGVTSESDFQAMTAGADEMVSDGMFLSGMASISQQTSYVSVAMKRSVARIDISSPINNVAVNSVKVKNVCPEGYVIEGGNGGNIPQPVDMVKDYADSPLTAAEETLFYFPHQEGKNFEVEIMVTSSGSWHRLKTVLPDILRNKVYTLKVYGDGEDFSVKVVEASWQEGDGTTSDGLRNAFVDVDNSVLSDGIRVNETRDSVFIPSWETNFSIAISGEVGSTVNVDGLVKGVDVTVSRSGNLDNLCSLNVSSSNKMIGSVDGYMYVNVHYGDALRGRVVLVFLANPVKMQGQLNFDDNYVCDFGRYIDGELAVLNVPDDKVIRLEFDENSPEWMKLEETADGTYRILGGWRPNDADADGRIQEGRILISDLSGVHNETYTVKRQNWGLPVVNINGTWWCKYNLRGNVKEFTDQILISNDPARGGSVADYLTGCTDDEFLSVLGDQYQAGNRDGLKLKNDGTGFLFEGYSSKTDNFGTLNPGYMAPDGYEIPDYNDYRFFNWGNNSNLGYHNPGAFNNGLGQRLNFSVVEREAIFLGYEYGNVTFYDFEYEGEHLVFYGLGHQWSETDISKKMIQFATYGNSGSTWLIEGYSNSDGRGNWFKFAASNAQKTRTIRCVKTPVEYIY</sequence>
<dbReference type="AlphaFoldDB" id="A0A948TAA8"/>
<evidence type="ECO:0008006" key="3">
    <source>
        <dbReference type="Google" id="ProtNLM"/>
    </source>
</evidence>
<protein>
    <recommendedName>
        <fullName evidence="3">Major fimbrial subunit protein N-terminal domain-containing protein</fullName>
    </recommendedName>
</protein>
<proteinExistence type="predicted"/>
<reference evidence="1" key="1">
    <citation type="journal article" date="2021" name="PeerJ">
        <title>Extensive microbial diversity within the chicken gut microbiome revealed by metagenomics and culture.</title>
        <authorList>
            <person name="Gilroy R."/>
            <person name="Ravi A."/>
            <person name="Getino M."/>
            <person name="Pursley I."/>
            <person name="Horton D.L."/>
            <person name="Alikhan N.F."/>
            <person name="Baker D."/>
            <person name="Gharbi K."/>
            <person name="Hall N."/>
            <person name="Watson M."/>
            <person name="Adriaenssens E.M."/>
            <person name="Foster-Nyarko E."/>
            <person name="Jarju S."/>
            <person name="Secka A."/>
            <person name="Antonio M."/>
            <person name="Oren A."/>
            <person name="Chaudhuri R.R."/>
            <person name="La Ragione R."/>
            <person name="Hildebrand F."/>
            <person name="Pallen M.J."/>
        </authorList>
    </citation>
    <scope>NUCLEOTIDE SEQUENCE</scope>
    <source>
        <strain evidence="1">G4-2901</strain>
    </source>
</reference>
<accession>A0A948TAA8</accession>
<evidence type="ECO:0000313" key="1">
    <source>
        <dbReference type="EMBL" id="MBU3837245.1"/>
    </source>
</evidence>
<comment type="caution">
    <text evidence="1">The sequence shown here is derived from an EMBL/GenBank/DDBJ whole genome shotgun (WGS) entry which is preliminary data.</text>
</comment>
<evidence type="ECO:0000313" key="2">
    <source>
        <dbReference type="Proteomes" id="UP000783796"/>
    </source>
</evidence>
<dbReference type="Proteomes" id="UP000783796">
    <property type="component" value="Unassembled WGS sequence"/>
</dbReference>
<gene>
    <name evidence="1" type="ORF">H9777_02760</name>
</gene>
<name>A0A948TAA8_9BACT</name>
<reference evidence="1" key="2">
    <citation type="submission" date="2021-04" db="EMBL/GenBank/DDBJ databases">
        <authorList>
            <person name="Gilroy R."/>
        </authorList>
    </citation>
    <scope>NUCLEOTIDE SEQUENCE</scope>
    <source>
        <strain evidence="1">G4-2901</strain>
    </source>
</reference>